<keyword evidence="2" id="KW-1185">Reference proteome</keyword>
<evidence type="ECO:0000313" key="2">
    <source>
        <dbReference type="Proteomes" id="UP001062846"/>
    </source>
</evidence>
<accession>A0ACC0PRH6</accession>
<proteinExistence type="predicted"/>
<name>A0ACC0PRH6_RHOML</name>
<gene>
    <name evidence="1" type="ORF">RHMOL_Rhmol02G0190600</name>
</gene>
<comment type="caution">
    <text evidence="1">The sequence shown here is derived from an EMBL/GenBank/DDBJ whole genome shotgun (WGS) entry which is preliminary data.</text>
</comment>
<dbReference type="EMBL" id="CM046389">
    <property type="protein sequence ID" value="KAI8568342.1"/>
    <property type="molecule type" value="Genomic_DNA"/>
</dbReference>
<organism evidence="1 2">
    <name type="scientific">Rhododendron molle</name>
    <name type="common">Chinese azalea</name>
    <name type="synonym">Azalea mollis</name>
    <dbReference type="NCBI Taxonomy" id="49168"/>
    <lineage>
        <taxon>Eukaryota</taxon>
        <taxon>Viridiplantae</taxon>
        <taxon>Streptophyta</taxon>
        <taxon>Embryophyta</taxon>
        <taxon>Tracheophyta</taxon>
        <taxon>Spermatophyta</taxon>
        <taxon>Magnoliopsida</taxon>
        <taxon>eudicotyledons</taxon>
        <taxon>Gunneridae</taxon>
        <taxon>Pentapetalae</taxon>
        <taxon>asterids</taxon>
        <taxon>Ericales</taxon>
        <taxon>Ericaceae</taxon>
        <taxon>Ericoideae</taxon>
        <taxon>Rhodoreae</taxon>
        <taxon>Rhododendron</taxon>
    </lineage>
</organism>
<reference evidence="1" key="1">
    <citation type="submission" date="2022-02" db="EMBL/GenBank/DDBJ databases">
        <title>Plant Genome Project.</title>
        <authorList>
            <person name="Zhang R.-G."/>
        </authorList>
    </citation>
    <scope>NUCLEOTIDE SEQUENCE</scope>
    <source>
        <strain evidence="1">AT1</strain>
    </source>
</reference>
<sequence length="569" mass="64638">MEFNHMRMVELGYHKMADALFGSNKKRKIKNMRARGNLSDEDYLQPEDAPEDEDNDDDTFSYTDDEELLPVEQDGLSATPSSLPQQMVRAFTSRRVRGANRGINTERLIAGGSGKKLNVEIPLEVGAPIGENATRFATWLGIQIRMAAPLKNVEKWDDIPFHVKKPIIQATQDKFNIVGYDQKKHVRHGVDRKCKKLYRTWRHNMKDHYEALVEAGKDPYEYPYKGVSGEDWAWMIGNIWTNKDKEVLVLKRKKVRSKVPFNHTMGSQSFASAMAAQTHKRGGQRPHIADFYSSTHYNQKKKKWAAPICEQLHLLLEARQKEDEARCPEADALGLPITMPKEEMLIEVLGKKFYVKEYGVSLKSSSSKWSSGQSHEEVRVLKNEVETLKDVCKQQNDQLLLEARQKEDEARCPKADALGLPITMPKEEMLIEVLSKKFYVKEYGVSLKSSSSKWSSGQSPEEVRVLKNEVETLKDVCKQQNDQLLTLSAFGDTKLGPVSGWEWFSESPICVEVRVLPGERKIVQRHASVTVVGWVNAFIGRRWPELEIVEVSGSCVGGAVRGSCEIWLA</sequence>
<protein>
    <submittedName>
        <fullName evidence="1">Uncharacterized protein</fullName>
    </submittedName>
</protein>
<evidence type="ECO:0000313" key="1">
    <source>
        <dbReference type="EMBL" id="KAI8568342.1"/>
    </source>
</evidence>
<dbReference type="Proteomes" id="UP001062846">
    <property type="component" value="Chromosome 2"/>
</dbReference>